<sequence length="360" mass="40538">MSPMSCILLIPFIAWVTILDAYPTNGDNASSEERNLALAYNHALRVFTEAPCVPQPRVVPVLHPSKSYTPHVTVLHRCSKDTGCCESLYDRCVPVEKQPVTLPFIANTLEGNGELVESVEFLTLVNHTRCGCVNYRNVKPEHLTERCKKCVNSRQCNRKEEKNNNNARIEAGTERHHREPIRSQESDVEVQRHSLLVGAQKQTAECCRHIHRAIMQSFACILLTIFWATILSGHPTTGGQYASASFEQRDIELAFEHSLRVTMEAPCSAPQPRVVPVVHASKLYTPHCTVLHRCSKDTGCCPSRYDRCVPVEKQPVTLHFFTITVDGDKLHEAVEALTFQNHTKCACVHYKEVTTENLIE</sequence>
<dbReference type="SUPFAM" id="SSF57501">
    <property type="entry name" value="Cystine-knot cytokines"/>
    <property type="match status" value="2"/>
</dbReference>
<evidence type="ECO:0000259" key="4">
    <source>
        <dbReference type="PROSITE" id="PS50278"/>
    </source>
</evidence>
<dbReference type="InterPro" id="IPR000072">
    <property type="entry name" value="PDGF/VEGF_dom"/>
</dbReference>
<feature type="domain" description="Platelet-derived growth factor (PDGF) family profile" evidence="4">
    <location>
        <begin position="65"/>
        <end position="137"/>
    </location>
</feature>
<evidence type="ECO:0000313" key="5">
    <source>
        <dbReference type="EMBL" id="UYV78267.1"/>
    </source>
</evidence>
<dbReference type="Pfam" id="PF00341">
    <property type="entry name" value="PDGF"/>
    <property type="match status" value="1"/>
</dbReference>
<dbReference type="PROSITE" id="PS50278">
    <property type="entry name" value="PDGF_2"/>
    <property type="match status" value="2"/>
</dbReference>
<evidence type="ECO:0000313" key="6">
    <source>
        <dbReference type="Proteomes" id="UP001235939"/>
    </source>
</evidence>
<reference evidence="5 6" key="1">
    <citation type="submission" date="2022-01" db="EMBL/GenBank/DDBJ databases">
        <title>A chromosomal length assembly of Cordylochernes scorpioides.</title>
        <authorList>
            <person name="Zeh D."/>
            <person name="Zeh J."/>
        </authorList>
    </citation>
    <scope>NUCLEOTIDE SEQUENCE [LARGE SCALE GENOMIC DNA]</scope>
    <source>
        <strain evidence="5">IN4F17</strain>
        <tissue evidence="5">Whole Body</tissue>
    </source>
</reference>
<dbReference type="InterPro" id="IPR029034">
    <property type="entry name" value="Cystine-knot_cytokine"/>
</dbReference>
<dbReference type="SMART" id="SM00141">
    <property type="entry name" value="PDGF"/>
    <property type="match status" value="1"/>
</dbReference>
<evidence type="ECO:0000256" key="3">
    <source>
        <dbReference type="SAM" id="SignalP"/>
    </source>
</evidence>
<keyword evidence="1" id="KW-0339">Growth factor</keyword>
<accession>A0ABY6LAU7</accession>
<feature type="signal peptide" evidence="3">
    <location>
        <begin position="1"/>
        <end position="21"/>
    </location>
</feature>
<feature type="compositionally biased region" description="Basic and acidic residues" evidence="2">
    <location>
        <begin position="171"/>
        <end position="185"/>
    </location>
</feature>
<proteinExistence type="inferred from homology"/>
<dbReference type="PANTHER" id="PTHR21719">
    <property type="entry name" value="FI06402P-RELATED"/>
    <property type="match status" value="1"/>
</dbReference>
<feature type="region of interest" description="Disordered" evidence="2">
    <location>
        <begin position="161"/>
        <end position="185"/>
    </location>
</feature>
<dbReference type="PANTHER" id="PTHR21719:SF1">
    <property type="entry name" value="FI06402P-RELATED"/>
    <property type="match status" value="1"/>
</dbReference>
<feature type="domain" description="Platelet-derived growth factor (PDGF) family profile" evidence="4">
    <location>
        <begin position="281"/>
        <end position="352"/>
    </location>
</feature>
<evidence type="ECO:0000256" key="1">
    <source>
        <dbReference type="RuleBase" id="RU003818"/>
    </source>
</evidence>
<dbReference type="EMBL" id="CP092878">
    <property type="protein sequence ID" value="UYV78267.1"/>
    <property type="molecule type" value="Genomic_DNA"/>
</dbReference>
<gene>
    <name evidence="5" type="ORF">LAZ67_16000734</name>
</gene>
<name>A0ABY6LAU7_9ARAC</name>
<protein>
    <recommendedName>
        <fullName evidence="4">Platelet-derived growth factor (PDGF) family profile domain-containing protein</fullName>
    </recommendedName>
</protein>
<dbReference type="Proteomes" id="UP001235939">
    <property type="component" value="Chromosome 16"/>
</dbReference>
<keyword evidence="6" id="KW-1185">Reference proteome</keyword>
<keyword evidence="3" id="KW-0732">Signal</keyword>
<feature type="chain" id="PRO_5045740147" description="Platelet-derived growth factor (PDGF) family profile domain-containing protein" evidence="3">
    <location>
        <begin position="22"/>
        <end position="360"/>
    </location>
</feature>
<dbReference type="Gene3D" id="2.10.90.10">
    <property type="entry name" value="Cystine-knot cytokines"/>
    <property type="match status" value="2"/>
</dbReference>
<evidence type="ECO:0000256" key="2">
    <source>
        <dbReference type="SAM" id="MobiDB-lite"/>
    </source>
</evidence>
<organism evidence="5 6">
    <name type="scientific">Cordylochernes scorpioides</name>
    <dbReference type="NCBI Taxonomy" id="51811"/>
    <lineage>
        <taxon>Eukaryota</taxon>
        <taxon>Metazoa</taxon>
        <taxon>Ecdysozoa</taxon>
        <taxon>Arthropoda</taxon>
        <taxon>Chelicerata</taxon>
        <taxon>Arachnida</taxon>
        <taxon>Pseudoscorpiones</taxon>
        <taxon>Cheliferoidea</taxon>
        <taxon>Chernetidae</taxon>
        <taxon>Cordylochernes</taxon>
    </lineage>
</organism>
<comment type="similarity">
    <text evidence="1">Belongs to the PDGF/VEGF growth factor family.</text>
</comment>